<dbReference type="Gene3D" id="2.170.130.10">
    <property type="entry name" value="TonB-dependent receptor, plug domain"/>
    <property type="match status" value="1"/>
</dbReference>
<evidence type="ECO:0000313" key="14">
    <source>
        <dbReference type="Proteomes" id="UP001218788"/>
    </source>
</evidence>
<keyword evidence="10" id="KW-0732">Signal</keyword>
<comment type="similarity">
    <text evidence="8 9">Belongs to the TonB-dependent receptor family.</text>
</comment>
<evidence type="ECO:0000256" key="5">
    <source>
        <dbReference type="ARBA" id="ARBA00023077"/>
    </source>
</evidence>
<evidence type="ECO:0000256" key="4">
    <source>
        <dbReference type="ARBA" id="ARBA00022692"/>
    </source>
</evidence>
<feature type="chain" id="PRO_5046117913" evidence="10">
    <location>
        <begin position="19"/>
        <end position="675"/>
    </location>
</feature>
<dbReference type="Gene3D" id="2.40.170.20">
    <property type="entry name" value="TonB-dependent receptor, beta-barrel domain"/>
    <property type="match status" value="1"/>
</dbReference>
<protein>
    <submittedName>
        <fullName evidence="13">TonB-dependent receptor</fullName>
    </submittedName>
</protein>
<dbReference type="InterPro" id="IPR039426">
    <property type="entry name" value="TonB-dep_rcpt-like"/>
</dbReference>
<evidence type="ECO:0000256" key="6">
    <source>
        <dbReference type="ARBA" id="ARBA00023136"/>
    </source>
</evidence>
<dbReference type="InterPro" id="IPR012910">
    <property type="entry name" value="Plug_dom"/>
</dbReference>
<evidence type="ECO:0000256" key="1">
    <source>
        <dbReference type="ARBA" id="ARBA00004571"/>
    </source>
</evidence>
<keyword evidence="4 8" id="KW-0812">Transmembrane</keyword>
<evidence type="ECO:0000259" key="12">
    <source>
        <dbReference type="Pfam" id="PF07715"/>
    </source>
</evidence>
<name>A0ABT5KXQ2_9ALTE</name>
<keyword evidence="14" id="KW-1185">Reference proteome</keyword>
<dbReference type="Pfam" id="PF00593">
    <property type="entry name" value="TonB_dep_Rec_b-barrel"/>
    <property type="match status" value="1"/>
</dbReference>
<dbReference type="PROSITE" id="PS52016">
    <property type="entry name" value="TONB_DEPENDENT_REC_3"/>
    <property type="match status" value="1"/>
</dbReference>
<evidence type="ECO:0000256" key="3">
    <source>
        <dbReference type="ARBA" id="ARBA00022452"/>
    </source>
</evidence>
<comment type="subcellular location">
    <subcellularLocation>
        <location evidence="1 8">Cell outer membrane</location>
        <topology evidence="1 8">Multi-pass membrane protein</topology>
    </subcellularLocation>
</comment>
<evidence type="ECO:0000256" key="7">
    <source>
        <dbReference type="ARBA" id="ARBA00023237"/>
    </source>
</evidence>
<evidence type="ECO:0000256" key="8">
    <source>
        <dbReference type="PROSITE-ProRule" id="PRU01360"/>
    </source>
</evidence>
<evidence type="ECO:0000256" key="10">
    <source>
        <dbReference type="SAM" id="SignalP"/>
    </source>
</evidence>
<feature type="domain" description="TonB-dependent receptor plug" evidence="12">
    <location>
        <begin position="40"/>
        <end position="149"/>
    </location>
</feature>
<accession>A0ABT5KXQ2</accession>
<keyword evidence="6 8" id="KW-0472">Membrane</keyword>
<dbReference type="EMBL" id="JAQQXP010000001">
    <property type="protein sequence ID" value="MDC8829531.1"/>
    <property type="molecule type" value="Genomic_DNA"/>
</dbReference>
<evidence type="ECO:0000259" key="11">
    <source>
        <dbReference type="Pfam" id="PF00593"/>
    </source>
</evidence>
<keyword evidence="5 9" id="KW-0798">TonB box</keyword>
<comment type="caution">
    <text evidence="13">The sequence shown here is derived from an EMBL/GenBank/DDBJ whole genome shotgun (WGS) entry which is preliminary data.</text>
</comment>
<keyword evidence="3 8" id="KW-1134">Transmembrane beta strand</keyword>
<dbReference type="InterPro" id="IPR037066">
    <property type="entry name" value="Plug_dom_sf"/>
</dbReference>
<proteinExistence type="inferred from homology"/>
<dbReference type="PANTHER" id="PTHR30069:SF36">
    <property type="entry name" value="BLL6948 PROTEIN"/>
    <property type="match status" value="1"/>
</dbReference>
<feature type="signal peptide" evidence="10">
    <location>
        <begin position="1"/>
        <end position="18"/>
    </location>
</feature>
<organism evidence="13 14">
    <name type="scientific">Alteromonas gilva</name>
    <dbReference type="NCBI Taxonomy" id="2987522"/>
    <lineage>
        <taxon>Bacteria</taxon>
        <taxon>Pseudomonadati</taxon>
        <taxon>Pseudomonadota</taxon>
        <taxon>Gammaproteobacteria</taxon>
        <taxon>Alteromonadales</taxon>
        <taxon>Alteromonadaceae</taxon>
        <taxon>Alteromonas/Salinimonas group</taxon>
        <taxon>Alteromonas</taxon>
    </lineage>
</organism>
<dbReference type="InterPro" id="IPR000531">
    <property type="entry name" value="Beta-barrel_TonB"/>
</dbReference>
<dbReference type="Proteomes" id="UP001218788">
    <property type="component" value="Unassembled WGS sequence"/>
</dbReference>
<evidence type="ECO:0000313" key="13">
    <source>
        <dbReference type="EMBL" id="MDC8829531.1"/>
    </source>
</evidence>
<sequence>MKYSILCLSLLSSFSVFADGPHIERVVVFGKQSDLVGDSISASEGVIGAGDIERRPLLRAGEVLEFVPGMVVTQHSGSGKANQYFLRGFNLDHGTDFSINIDGMPVNMRTHGHGQGYSDLNFITPEFIQQIDYQKGPYRATQGDFSVAGSANFALVSAFNQPFAKVELGENGFLRSVAATNLTLGQDNLAVGAEWQTYDGPWTDIDEDINKKNVFVRYRQDNTDSRLHITFMGYDNSWNAADQIPRRAVQSGLIDELGSIDTTLGGESDRYSLSLNWQSNDWLVNAYAVQSNLNLFSNFTYFLDNPDSGDQFEQVDDRQIYGGTVMRFFSGPMGSAHVHVKTGIDFRIDNIDEVGLYRTSARVRQGAVRVDNASEYSVSAFYEADVTLTNRLSAHAGIRHDYLSVDVNSDIAANSGEDSDTITSLKGGISYIIDDAWQAYFNLGQSFHSNDARGAVISIDPVSGDAAEPVDMLVRGEGAELGLRVAKYRQYNASWALWYLENDSELLFVGDAGNTEASRASRRWGVEFSAYYWFTANLTTDLEIAWTESTFTEDEAGEGNYIDGSLPVVASLGLNWQMNDNWRTDVRVRYFGKRTLDSFKQRESDTFTVVNTNLVYETGNWQASVSVLNVFDSNDHDIDYLYASRLPGEPEDGVEDVHYHPIEPRMLRGGISYKF</sequence>
<dbReference type="SUPFAM" id="SSF56935">
    <property type="entry name" value="Porins"/>
    <property type="match status" value="1"/>
</dbReference>
<dbReference type="InterPro" id="IPR036942">
    <property type="entry name" value="Beta-barrel_TonB_sf"/>
</dbReference>
<keyword evidence="13" id="KW-0675">Receptor</keyword>
<keyword evidence="2 8" id="KW-0813">Transport</keyword>
<dbReference type="Pfam" id="PF07715">
    <property type="entry name" value="Plug"/>
    <property type="match status" value="1"/>
</dbReference>
<reference evidence="13 14" key="1">
    <citation type="submission" date="2022-10" db="EMBL/GenBank/DDBJ databases">
        <title>Alteromonas sp. chi3 Genome sequencing.</title>
        <authorList>
            <person name="Park S."/>
        </authorList>
    </citation>
    <scope>NUCLEOTIDE SEQUENCE [LARGE SCALE GENOMIC DNA]</scope>
    <source>
        <strain evidence="14">chi3</strain>
    </source>
</reference>
<dbReference type="PANTHER" id="PTHR30069">
    <property type="entry name" value="TONB-DEPENDENT OUTER MEMBRANE RECEPTOR"/>
    <property type="match status" value="1"/>
</dbReference>
<dbReference type="RefSeq" id="WP_273637943.1">
    <property type="nucleotide sequence ID" value="NZ_JAQQXP010000001.1"/>
</dbReference>
<gene>
    <name evidence="13" type="ORF">OIK42_02025</name>
</gene>
<evidence type="ECO:0000256" key="9">
    <source>
        <dbReference type="RuleBase" id="RU003357"/>
    </source>
</evidence>
<keyword evidence="7 8" id="KW-0998">Cell outer membrane</keyword>
<evidence type="ECO:0000256" key="2">
    <source>
        <dbReference type="ARBA" id="ARBA00022448"/>
    </source>
</evidence>
<feature type="domain" description="TonB-dependent receptor-like beta-barrel" evidence="11">
    <location>
        <begin position="206"/>
        <end position="630"/>
    </location>
</feature>